<evidence type="ECO:0000313" key="3">
    <source>
        <dbReference type="EMBL" id="MEY8038437.1"/>
    </source>
</evidence>
<dbReference type="InterPro" id="IPR002656">
    <property type="entry name" value="Acyl_transf_3_dom"/>
</dbReference>
<dbReference type="EC" id="2.3.-.-" evidence="3"/>
<feature type="transmembrane region" description="Helical" evidence="1">
    <location>
        <begin position="256"/>
        <end position="278"/>
    </location>
</feature>
<keyword evidence="4" id="KW-1185">Reference proteome</keyword>
<comment type="caution">
    <text evidence="3">The sequence shown here is derived from an EMBL/GenBank/DDBJ whole genome shotgun (WGS) entry which is preliminary data.</text>
</comment>
<keyword evidence="1" id="KW-0472">Membrane</keyword>
<accession>A0ABV4CEI9</accession>
<protein>
    <submittedName>
        <fullName evidence="3">Acyltransferase family protein</fullName>
        <ecNumber evidence="3">2.3.-.-</ecNumber>
    </submittedName>
</protein>
<reference evidence="3 4" key="1">
    <citation type="submission" date="2024-08" db="EMBL/GenBank/DDBJ databases">
        <title>Genome mining of Saccharopolyspora cebuensis PGLac3 from Nigerian medicinal plant.</title>
        <authorList>
            <person name="Ezeobiora C.E."/>
            <person name="Igbokwe N.H."/>
            <person name="Amin D.H."/>
            <person name="Mendie U.E."/>
        </authorList>
    </citation>
    <scope>NUCLEOTIDE SEQUENCE [LARGE SCALE GENOMIC DNA]</scope>
    <source>
        <strain evidence="3 4">PGLac3</strain>
    </source>
</reference>
<keyword evidence="3" id="KW-0808">Transferase</keyword>
<dbReference type="Proteomes" id="UP001564626">
    <property type="component" value="Unassembled WGS sequence"/>
</dbReference>
<sequence length="369" mass="41368">MPETSTLRASTTSGKRTRKISWDLVRSLCVILVMVYHSTYLSTYLHPELAPRTLVFPWQVGASLLLVISAYFACVTIGRGTMLRYWWGRMARLLPPFIGAVVVIFAVMRWAAIDGWFHPTYSELAANLLMLWNWNPGEHYFIDGSHWTVPLQLMGFTVAALLFKSAWGHGRRIRAVLWVAVLLPIAQWPLRVSDPPELYRTIVDGIGMHRWHLFVVGVAIWLWSTRRIGLGHFGALLAACMTGQALHNYAETPEGLVADWGSTVGVCIGMLVVAITAYGPDWNRVVPTWLAGRITWFAGISYGVFLMHQTVGYIVSRKLQDVGVGPTLQTAAMLVTGVVLGWALTRVVERPTHRFLMHGYDRLAARKQA</sequence>
<feature type="transmembrane region" description="Helical" evidence="1">
    <location>
        <begin position="90"/>
        <end position="112"/>
    </location>
</feature>
<feature type="transmembrane region" description="Helical" evidence="1">
    <location>
        <begin position="58"/>
        <end position="78"/>
    </location>
</feature>
<feature type="transmembrane region" description="Helical" evidence="1">
    <location>
        <begin position="144"/>
        <end position="163"/>
    </location>
</feature>
<feature type="transmembrane region" description="Helical" evidence="1">
    <location>
        <begin position="230"/>
        <end position="250"/>
    </location>
</feature>
<feature type="transmembrane region" description="Helical" evidence="1">
    <location>
        <begin position="290"/>
        <end position="308"/>
    </location>
</feature>
<proteinExistence type="predicted"/>
<dbReference type="EMBL" id="JBGEHV010000004">
    <property type="protein sequence ID" value="MEY8038437.1"/>
    <property type="molecule type" value="Genomic_DNA"/>
</dbReference>
<evidence type="ECO:0000256" key="1">
    <source>
        <dbReference type="SAM" id="Phobius"/>
    </source>
</evidence>
<evidence type="ECO:0000259" key="2">
    <source>
        <dbReference type="Pfam" id="PF01757"/>
    </source>
</evidence>
<dbReference type="RefSeq" id="WP_345367973.1">
    <property type="nucleotide sequence ID" value="NZ_BAABII010000020.1"/>
</dbReference>
<feature type="transmembrane region" description="Helical" evidence="1">
    <location>
        <begin position="175"/>
        <end position="190"/>
    </location>
</feature>
<keyword evidence="1" id="KW-1133">Transmembrane helix</keyword>
<keyword evidence="1" id="KW-0812">Transmembrane</keyword>
<feature type="domain" description="Acyltransferase 3" evidence="2">
    <location>
        <begin position="21"/>
        <end position="346"/>
    </location>
</feature>
<feature type="transmembrane region" description="Helical" evidence="1">
    <location>
        <begin position="202"/>
        <end position="223"/>
    </location>
</feature>
<gene>
    <name evidence="3" type="ORF">AB8O55_03440</name>
</gene>
<feature type="transmembrane region" description="Helical" evidence="1">
    <location>
        <begin position="20"/>
        <end position="38"/>
    </location>
</feature>
<dbReference type="GO" id="GO:0016746">
    <property type="term" value="F:acyltransferase activity"/>
    <property type="evidence" value="ECO:0007669"/>
    <property type="project" value="UniProtKB-KW"/>
</dbReference>
<organism evidence="3 4">
    <name type="scientific">Saccharopolyspora cebuensis</name>
    <dbReference type="NCBI Taxonomy" id="418759"/>
    <lineage>
        <taxon>Bacteria</taxon>
        <taxon>Bacillati</taxon>
        <taxon>Actinomycetota</taxon>
        <taxon>Actinomycetes</taxon>
        <taxon>Pseudonocardiales</taxon>
        <taxon>Pseudonocardiaceae</taxon>
        <taxon>Saccharopolyspora</taxon>
    </lineage>
</organism>
<name>A0ABV4CEI9_9PSEU</name>
<keyword evidence="3" id="KW-0012">Acyltransferase</keyword>
<feature type="transmembrane region" description="Helical" evidence="1">
    <location>
        <begin position="328"/>
        <end position="348"/>
    </location>
</feature>
<evidence type="ECO:0000313" key="4">
    <source>
        <dbReference type="Proteomes" id="UP001564626"/>
    </source>
</evidence>
<dbReference type="Pfam" id="PF01757">
    <property type="entry name" value="Acyl_transf_3"/>
    <property type="match status" value="1"/>
</dbReference>